<protein>
    <submittedName>
        <fullName evidence="1">Uncharacterized protein</fullName>
    </submittedName>
</protein>
<proteinExistence type="predicted"/>
<keyword evidence="2" id="KW-1185">Reference proteome</keyword>
<gene>
    <name evidence="1" type="ORF">EA658_04640</name>
</gene>
<sequence length="100" mass="10431">MLLSNRTRVGALRPPQAVRVAGSAERVRQIAPSAGAAALVARPKRTCHAGSLLPAAFAAGEAHSRLATTMSPLNQTAARASRDAAMQLAKIVMISNLYLN</sequence>
<comment type="caution">
    <text evidence="1">The sequence shown here is derived from an EMBL/GenBank/DDBJ whole genome shotgun (WGS) entry which is preliminary data.</text>
</comment>
<dbReference type="EMBL" id="SHME01000001">
    <property type="protein sequence ID" value="TAA22859.1"/>
    <property type="molecule type" value="Genomic_DNA"/>
</dbReference>
<dbReference type="RefSeq" id="WP_130530222.1">
    <property type="nucleotide sequence ID" value="NZ_SHMD01000003.1"/>
</dbReference>
<reference evidence="1 2" key="1">
    <citation type="submission" date="2019-02" db="EMBL/GenBank/DDBJ databases">
        <title>WGS of Pseudoxanthomonas species novum from clinical isolates.</title>
        <authorList>
            <person name="Bernier A.-M."/>
            <person name="Bernard K."/>
            <person name="Vachon A."/>
        </authorList>
    </citation>
    <scope>NUCLEOTIDE SEQUENCE [LARGE SCALE GENOMIC DNA]</scope>
    <source>
        <strain evidence="2">NML 170316</strain>
    </source>
</reference>
<organism evidence="1 2">
    <name type="scientific">Pseudoxanthomonas winnipegensis</name>
    <dbReference type="NCBI Taxonomy" id="2480810"/>
    <lineage>
        <taxon>Bacteria</taxon>
        <taxon>Pseudomonadati</taxon>
        <taxon>Pseudomonadota</taxon>
        <taxon>Gammaproteobacteria</taxon>
        <taxon>Lysobacterales</taxon>
        <taxon>Lysobacteraceae</taxon>
        <taxon>Pseudoxanthomonas</taxon>
    </lineage>
</organism>
<name>A0ABY1WJD0_9GAMM</name>
<accession>A0ABY1WJD0</accession>
<dbReference type="Proteomes" id="UP000293089">
    <property type="component" value="Unassembled WGS sequence"/>
</dbReference>
<evidence type="ECO:0000313" key="1">
    <source>
        <dbReference type="EMBL" id="TAA22859.1"/>
    </source>
</evidence>
<evidence type="ECO:0000313" key="2">
    <source>
        <dbReference type="Proteomes" id="UP000293089"/>
    </source>
</evidence>